<dbReference type="Pfam" id="PF00047">
    <property type="entry name" value="ig"/>
    <property type="match status" value="1"/>
</dbReference>
<dbReference type="InterPro" id="IPR036179">
    <property type="entry name" value="Ig-like_dom_sf"/>
</dbReference>
<sequence>MLEGFLEVAWVRAEDQTILSLHTKVVTHNNRVSVTHDDLETWKLRIRPVKESDRGCYLCQINTPVLKSQRGCLDVFEAHRSADHTKSDPPAFYPDSDSLKYIVDIIWLNARKR</sequence>
<dbReference type="InterPro" id="IPR013151">
    <property type="entry name" value="Immunoglobulin_dom"/>
</dbReference>
<feature type="domain" description="Immunoglobulin-like beta-sandwich" evidence="1">
    <location>
        <begin position="5"/>
        <end position="69"/>
    </location>
</feature>
<dbReference type="PANTHER" id="PTHR23279">
    <property type="entry name" value="DEFECTIVE PROBOSCIS EXTENSION RESPONSE DPR -RELATED"/>
    <property type="match status" value="1"/>
</dbReference>
<dbReference type="PANTHER" id="PTHR23279:SF36">
    <property type="entry name" value="DEFECTIVE PROBOSCIS EXTENSION RESPONSE 9, ISOFORM A"/>
    <property type="match status" value="1"/>
</dbReference>
<dbReference type="InterPro" id="IPR013783">
    <property type="entry name" value="Ig-like_fold"/>
</dbReference>
<evidence type="ECO:0000313" key="3">
    <source>
        <dbReference type="Proteomes" id="UP001162162"/>
    </source>
</evidence>
<comment type="caution">
    <text evidence="2">The sequence shown here is derived from an EMBL/GenBank/DDBJ whole genome shotgun (WGS) entry which is preliminary data.</text>
</comment>
<protein>
    <recommendedName>
        <fullName evidence="1">Immunoglobulin-like beta-sandwich domain-containing protein</fullName>
    </recommendedName>
</protein>
<name>A0AAV8XQT6_9CUCU</name>
<dbReference type="Proteomes" id="UP001162162">
    <property type="component" value="Unassembled WGS sequence"/>
</dbReference>
<dbReference type="AlphaFoldDB" id="A0AAV8XQT6"/>
<dbReference type="EMBL" id="JAPWTK010000399">
    <property type="protein sequence ID" value="KAJ8940941.1"/>
    <property type="molecule type" value="Genomic_DNA"/>
</dbReference>
<evidence type="ECO:0000313" key="2">
    <source>
        <dbReference type="EMBL" id="KAJ8940941.1"/>
    </source>
</evidence>
<dbReference type="GO" id="GO:0032589">
    <property type="term" value="C:neuron projection membrane"/>
    <property type="evidence" value="ECO:0007669"/>
    <property type="project" value="TreeGrafter"/>
</dbReference>
<dbReference type="Gene3D" id="2.60.40.10">
    <property type="entry name" value="Immunoglobulins"/>
    <property type="match status" value="1"/>
</dbReference>
<gene>
    <name evidence="2" type="ORF">NQ318_010142</name>
</gene>
<organism evidence="2 3">
    <name type="scientific">Aromia moschata</name>
    <dbReference type="NCBI Taxonomy" id="1265417"/>
    <lineage>
        <taxon>Eukaryota</taxon>
        <taxon>Metazoa</taxon>
        <taxon>Ecdysozoa</taxon>
        <taxon>Arthropoda</taxon>
        <taxon>Hexapoda</taxon>
        <taxon>Insecta</taxon>
        <taxon>Pterygota</taxon>
        <taxon>Neoptera</taxon>
        <taxon>Endopterygota</taxon>
        <taxon>Coleoptera</taxon>
        <taxon>Polyphaga</taxon>
        <taxon>Cucujiformia</taxon>
        <taxon>Chrysomeloidea</taxon>
        <taxon>Cerambycidae</taxon>
        <taxon>Cerambycinae</taxon>
        <taxon>Callichromatini</taxon>
        <taxon>Aromia</taxon>
    </lineage>
</organism>
<dbReference type="InterPro" id="IPR037448">
    <property type="entry name" value="Zig-8"/>
</dbReference>
<proteinExistence type="predicted"/>
<evidence type="ECO:0000259" key="1">
    <source>
        <dbReference type="Pfam" id="PF00047"/>
    </source>
</evidence>
<keyword evidence="3" id="KW-1185">Reference proteome</keyword>
<reference evidence="2" key="1">
    <citation type="journal article" date="2023" name="Insect Mol. Biol.">
        <title>Genome sequencing provides insights into the evolution of gene families encoding plant cell wall-degrading enzymes in longhorned beetles.</title>
        <authorList>
            <person name="Shin N.R."/>
            <person name="Okamura Y."/>
            <person name="Kirsch R."/>
            <person name="Pauchet Y."/>
        </authorList>
    </citation>
    <scope>NUCLEOTIDE SEQUENCE</scope>
    <source>
        <strain evidence="2">AMC_N1</strain>
    </source>
</reference>
<dbReference type="SUPFAM" id="SSF48726">
    <property type="entry name" value="Immunoglobulin"/>
    <property type="match status" value="1"/>
</dbReference>
<accession>A0AAV8XQT6</accession>
<dbReference type="GO" id="GO:0050808">
    <property type="term" value="P:synapse organization"/>
    <property type="evidence" value="ECO:0007669"/>
    <property type="project" value="TreeGrafter"/>
</dbReference>